<evidence type="ECO:0000313" key="2">
    <source>
        <dbReference type="EMBL" id="KAF4758392.1"/>
    </source>
</evidence>
<evidence type="ECO:0000256" key="1">
    <source>
        <dbReference type="SAM" id="SignalP"/>
    </source>
</evidence>
<dbReference type="Proteomes" id="UP000553632">
    <property type="component" value="Unassembled WGS sequence"/>
</dbReference>
<comment type="caution">
    <text evidence="2">The sequence shown here is derived from an EMBL/GenBank/DDBJ whole genome shotgun (WGS) entry which is preliminary data.</text>
</comment>
<proteinExistence type="predicted"/>
<organism evidence="2 3">
    <name type="scientific">Perkinsus olseni</name>
    <name type="common">Perkinsus atlanticus</name>
    <dbReference type="NCBI Taxonomy" id="32597"/>
    <lineage>
        <taxon>Eukaryota</taxon>
        <taxon>Sar</taxon>
        <taxon>Alveolata</taxon>
        <taxon>Perkinsozoa</taxon>
        <taxon>Perkinsea</taxon>
        <taxon>Perkinsida</taxon>
        <taxon>Perkinsidae</taxon>
        <taxon>Perkinsus</taxon>
    </lineage>
</organism>
<keyword evidence="3" id="KW-1185">Reference proteome</keyword>
<protein>
    <submittedName>
        <fullName evidence="2">Uncharacterized protein</fullName>
    </submittedName>
</protein>
<feature type="chain" id="PRO_5029837002" evidence="1">
    <location>
        <begin position="20"/>
        <end position="362"/>
    </location>
</feature>
<accession>A0A7J6UME4</accession>
<reference evidence="2 3" key="1">
    <citation type="submission" date="2020-04" db="EMBL/GenBank/DDBJ databases">
        <title>Perkinsus olseni comparative genomics.</title>
        <authorList>
            <person name="Bogema D.R."/>
        </authorList>
    </citation>
    <scope>NUCLEOTIDE SEQUENCE [LARGE SCALE GENOMIC DNA]</scope>
    <source>
        <strain evidence="2 3">ATCC PRA-207</strain>
    </source>
</reference>
<gene>
    <name evidence="2" type="ORF">FOZ63_026056</name>
</gene>
<keyword evidence="1" id="KW-0732">Signal</keyword>
<feature type="signal peptide" evidence="1">
    <location>
        <begin position="1"/>
        <end position="19"/>
    </location>
</feature>
<name>A0A7J6UME4_PEROL</name>
<dbReference type="AlphaFoldDB" id="A0A7J6UME4"/>
<evidence type="ECO:0000313" key="3">
    <source>
        <dbReference type="Proteomes" id="UP000553632"/>
    </source>
</evidence>
<sequence>MHISSINIALAVTLQQATGASPPKKARLSPTSDAVRQRSCTLTTDDFQGEQELMMMYSRTQNASYWPHWASVTAKYDEESDSYFVDHVSVQATFVMLPQLHLSHGIFHFLSPGELPFENAANYTLGSDSDCEESIINGAKHMLFKLVQNPLSEPRDCVACYQRLSTKMTRSPRIFSPLIIFHYIWKHSKENSPTPTELTLRDYPNLWNEEILRVQLGMTWSGVRNHAFLSKVIVSYSSKRSCRLLLSEEGLSFLRSAWREASLSSLERMQKNASAMMVDVARELLNNHDVRGRAETPGWNLITDEYDSVNVTVPFAEMLISAVALGWDQELEPFRPRRSMHDHMHRELIQRPLSPANTAGAA</sequence>
<dbReference type="EMBL" id="JABANO010001494">
    <property type="protein sequence ID" value="KAF4758392.1"/>
    <property type="molecule type" value="Genomic_DNA"/>
</dbReference>